<evidence type="ECO:0000256" key="1">
    <source>
        <dbReference type="ARBA" id="ARBA00005709"/>
    </source>
</evidence>
<evidence type="ECO:0000313" key="6">
    <source>
        <dbReference type="EMBL" id="QOY88868.1"/>
    </source>
</evidence>
<dbReference type="Pfam" id="PF00700">
    <property type="entry name" value="Flagellin_C"/>
    <property type="match status" value="1"/>
</dbReference>
<comment type="function">
    <text evidence="3">Flagellin is the subunit protein which polymerizes to form the filaments of bacterial flagella.</text>
</comment>
<dbReference type="InterPro" id="IPR046358">
    <property type="entry name" value="Flagellin_C"/>
</dbReference>
<dbReference type="AlphaFoldDB" id="A0A7S7SLI0"/>
<dbReference type="PRINTS" id="PR00207">
    <property type="entry name" value="FLAGELLIN"/>
</dbReference>
<name>A0A7S7SLI0_PALFE</name>
<evidence type="ECO:0000256" key="2">
    <source>
        <dbReference type="ARBA" id="ARBA00023143"/>
    </source>
</evidence>
<dbReference type="InterPro" id="IPR042187">
    <property type="entry name" value="Flagellin_C_sub2"/>
</dbReference>
<keyword evidence="2 3" id="KW-0975">Bacterial flagellum</keyword>
<dbReference type="Gene3D" id="6.10.10.10">
    <property type="entry name" value="Flagellar export chaperone, C-terminal domain"/>
    <property type="match status" value="1"/>
</dbReference>
<keyword evidence="7" id="KW-1185">Reference proteome</keyword>
<comment type="similarity">
    <text evidence="1 3">Belongs to the bacterial flagellin family.</text>
</comment>
<keyword evidence="3" id="KW-0964">Secreted</keyword>
<dbReference type="GO" id="GO:0009288">
    <property type="term" value="C:bacterial-type flagellum"/>
    <property type="evidence" value="ECO:0007669"/>
    <property type="project" value="UniProtKB-SubCell"/>
</dbReference>
<feature type="domain" description="Flagellin N-terminal" evidence="4">
    <location>
        <begin position="5"/>
        <end position="124"/>
    </location>
</feature>
<evidence type="ECO:0000259" key="4">
    <source>
        <dbReference type="Pfam" id="PF00669"/>
    </source>
</evidence>
<accession>A0A7S7SLI0</accession>
<feature type="domain" description="Flagellin C-terminal" evidence="5">
    <location>
        <begin position="189"/>
        <end position="273"/>
    </location>
</feature>
<dbReference type="RefSeq" id="WP_194450531.1">
    <property type="nucleotide sequence ID" value="NZ_CP063849.1"/>
</dbReference>
<evidence type="ECO:0000259" key="5">
    <source>
        <dbReference type="Pfam" id="PF00700"/>
    </source>
</evidence>
<dbReference type="Gene3D" id="1.20.1330.10">
    <property type="entry name" value="f41 fragment of flagellin, N-terminal domain"/>
    <property type="match status" value="1"/>
</dbReference>
<dbReference type="EMBL" id="CP063849">
    <property type="protein sequence ID" value="QOY88868.1"/>
    <property type="molecule type" value="Genomic_DNA"/>
</dbReference>
<dbReference type="GO" id="GO:0005576">
    <property type="term" value="C:extracellular region"/>
    <property type="evidence" value="ECO:0007669"/>
    <property type="project" value="UniProtKB-SubCell"/>
</dbReference>
<dbReference type="GO" id="GO:0005198">
    <property type="term" value="F:structural molecule activity"/>
    <property type="evidence" value="ECO:0007669"/>
    <property type="project" value="UniProtKB-UniRule"/>
</dbReference>
<dbReference type="SUPFAM" id="SSF64518">
    <property type="entry name" value="Phase 1 flagellin"/>
    <property type="match status" value="1"/>
</dbReference>
<evidence type="ECO:0000256" key="3">
    <source>
        <dbReference type="RuleBase" id="RU362073"/>
    </source>
</evidence>
<evidence type="ECO:0000313" key="7">
    <source>
        <dbReference type="Proteomes" id="UP000593892"/>
    </source>
</evidence>
<dbReference type="PANTHER" id="PTHR42792:SF2">
    <property type="entry name" value="FLAGELLIN"/>
    <property type="match status" value="1"/>
</dbReference>
<sequence length="275" mass="28566">MSISIQTNSGSLMALDNLRVNTDFQSKTIQRLTSGYRINASGDDAAGLAVANSYRSQVAELNQGIRNANDGLSQLQIVDGGLNNITKMVDRLRTLATQAASDTFKGDLATLDNEFKAIRTEIDRQAANIGLVTGGANAQSVEVYVGGGSSQTNSIVTLDLTTSSLVDQAGLGIDSDDLLSKAAAKTALDNLTIATATLGTIQGQVGSSQNKLQYAVNLASSQSTNISAAESRIRDADVAAEASNLTKAQVLAQSSMAALAQANSAPQNVLTLLRQ</sequence>
<keyword evidence="6" id="KW-0969">Cilium</keyword>
<reference evidence="6 7" key="1">
    <citation type="submission" date="2020-10" db="EMBL/GenBank/DDBJ databases">
        <title>Complete genome sequence of Paludibaculum fermentans P105T, a facultatively anaerobic acidobacterium capable of dissimilatory Fe(III) reduction.</title>
        <authorList>
            <person name="Dedysh S.N."/>
            <person name="Beletsky A.V."/>
            <person name="Kulichevskaya I.S."/>
            <person name="Mardanov A.V."/>
            <person name="Ravin N.V."/>
        </authorList>
    </citation>
    <scope>NUCLEOTIDE SEQUENCE [LARGE SCALE GENOMIC DNA]</scope>
    <source>
        <strain evidence="6 7">P105</strain>
    </source>
</reference>
<keyword evidence="6" id="KW-0282">Flagellum</keyword>
<dbReference type="InterPro" id="IPR001492">
    <property type="entry name" value="Flagellin"/>
</dbReference>
<protein>
    <recommendedName>
        <fullName evidence="3">Flagellin</fullName>
    </recommendedName>
</protein>
<dbReference type="KEGG" id="pfer:IRI77_02590"/>
<dbReference type="Proteomes" id="UP000593892">
    <property type="component" value="Chromosome"/>
</dbReference>
<dbReference type="PANTHER" id="PTHR42792">
    <property type="entry name" value="FLAGELLIN"/>
    <property type="match status" value="1"/>
</dbReference>
<proteinExistence type="inferred from homology"/>
<organism evidence="6 7">
    <name type="scientific">Paludibaculum fermentans</name>
    <dbReference type="NCBI Taxonomy" id="1473598"/>
    <lineage>
        <taxon>Bacteria</taxon>
        <taxon>Pseudomonadati</taxon>
        <taxon>Acidobacteriota</taxon>
        <taxon>Terriglobia</taxon>
        <taxon>Bryobacterales</taxon>
        <taxon>Bryobacteraceae</taxon>
        <taxon>Paludibaculum</taxon>
    </lineage>
</organism>
<gene>
    <name evidence="6" type="ORF">IRI77_02590</name>
</gene>
<dbReference type="Pfam" id="PF00669">
    <property type="entry name" value="Flagellin_N"/>
    <property type="match status" value="1"/>
</dbReference>
<keyword evidence="6" id="KW-0966">Cell projection</keyword>
<comment type="subcellular location">
    <subcellularLocation>
        <location evidence="3">Secreted</location>
    </subcellularLocation>
    <subcellularLocation>
        <location evidence="3">Bacterial flagellum</location>
    </subcellularLocation>
</comment>
<dbReference type="InterPro" id="IPR001029">
    <property type="entry name" value="Flagellin_N"/>
</dbReference>